<accession>A0A6N8IR18</accession>
<protein>
    <submittedName>
        <fullName evidence="3">LysM peptidoglycan-binding domain-containing protein</fullName>
    </submittedName>
</protein>
<dbReference type="RefSeq" id="WP_157397195.1">
    <property type="nucleotide sequence ID" value="NZ_WSEL01000003.1"/>
</dbReference>
<dbReference type="CDD" id="cd00118">
    <property type="entry name" value="LysM"/>
    <property type="match status" value="1"/>
</dbReference>
<dbReference type="Gene3D" id="2.180.10.10">
    <property type="entry name" value="RHS repeat-associated core"/>
    <property type="match status" value="1"/>
</dbReference>
<feature type="domain" description="LysM" evidence="2">
    <location>
        <begin position="771"/>
        <end position="818"/>
    </location>
</feature>
<dbReference type="InterPro" id="IPR018392">
    <property type="entry name" value="LysM"/>
</dbReference>
<dbReference type="EMBL" id="WSEL01000003">
    <property type="protein sequence ID" value="MVQ29162.1"/>
    <property type="molecule type" value="Genomic_DNA"/>
</dbReference>
<dbReference type="InterPro" id="IPR006530">
    <property type="entry name" value="YD"/>
</dbReference>
<organism evidence="3 4">
    <name type="scientific">Ramlibacter pinisoli</name>
    <dbReference type="NCBI Taxonomy" id="2682844"/>
    <lineage>
        <taxon>Bacteria</taxon>
        <taxon>Pseudomonadati</taxon>
        <taxon>Pseudomonadota</taxon>
        <taxon>Betaproteobacteria</taxon>
        <taxon>Burkholderiales</taxon>
        <taxon>Comamonadaceae</taxon>
        <taxon>Ramlibacter</taxon>
    </lineage>
</organism>
<evidence type="ECO:0000313" key="4">
    <source>
        <dbReference type="Proteomes" id="UP000469385"/>
    </source>
</evidence>
<dbReference type="SMART" id="SM00257">
    <property type="entry name" value="LysM"/>
    <property type="match status" value="1"/>
</dbReference>
<gene>
    <name evidence="3" type="ORF">GON04_06880</name>
</gene>
<dbReference type="InterPro" id="IPR056823">
    <property type="entry name" value="TEN-like_YD-shell"/>
</dbReference>
<evidence type="ECO:0000256" key="1">
    <source>
        <dbReference type="ARBA" id="ARBA00022737"/>
    </source>
</evidence>
<evidence type="ECO:0000259" key="2">
    <source>
        <dbReference type="PROSITE" id="PS51782"/>
    </source>
</evidence>
<dbReference type="NCBIfam" id="TIGR01643">
    <property type="entry name" value="YD_repeat_2x"/>
    <property type="match status" value="7"/>
</dbReference>
<dbReference type="SUPFAM" id="SSF54106">
    <property type="entry name" value="LysM domain"/>
    <property type="match status" value="1"/>
</dbReference>
<proteinExistence type="predicted"/>
<dbReference type="Gene3D" id="3.10.350.10">
    <property type="entry name" value="LysM domain"/>
    <property type="match status" value="1"/>
</dbReference>
<dbReference type="PROSITE" id="PS51782">
    <property type="entry name" value="LYSM"/>
    <property type="match status" value="1"/>
</dbReference>
<dbReference type="SUPFAM" id="SSF69304">
    <property type="entry name" value="Tricorn protease N-terminal domain"/>
    <property type="match status" value="1"/>
</dbReference>
<name>A0A6N8IR18_9BURK</name>
<comment type="caution">
    <text evidence="3">The sequence shown here is derived from an EMBL/GenBank/DDBJ whole genome shotgun (WGS) entry which is preliminary data.</text>
</comment>
<evidence type="ECO:0000313" key="3">
    <source>
        <dbReference type="EMBL" id="MVQ29162.1"/>
    </source>
</evidence>
<dbReference type="PANTHER" id="PTHR32305">
    <property type="match status" value="1"/>
</dbReference>
<dbReference type="Proteomes" id="UP000469385">
    <property type="component" value="Unassembled WGS sequence"/>
</dbReference>
<dbReference type="PANTHER" id="PTHR32305:SF15">
    <property type="entry name" value="PROTEIN RHSA-RELATED"/>
    <property type="match status" value="1"/>
</dbReference>
<sequence length="1525" mass="160980">MVAIVSGSSLGLDLGSMRTLGQQGVLGSANTGRNGEQALVNVATGNLVLQSRDDRLMARGPEALALRTYNSQGSFNDDNGDNWTNGTAPQPLVLAGTLGAVGSTLTRTDRDGSVAAYAWDAALGAYLTREGGGAHDTITLITSQGQLEWRDGSTGATQRYQSTGAMRLLSSRDTAGNALVYGYNAAGRLASATTASGEATWYDYAGNNLTQVRSVTAGGATTTRVRYAYDQLGRKLSQTNGNGETIRYAYDLRGNVIETRQPLGQPVRAAFDAQGRKIADSDANGYAATWSYDYFGLLTGHTDLGGARYSYGYDIARQLIRQTSTRGQNLAFGYDAAGQQVSITDAALGKVSTFAYDLGGRRIRERVVQGGATYQDNHLSFDAQGNLRDVADARVHVSMDYDAVGNRTRVATSVNYQGVAGETTETVQRFFRFDAMNRQVVVDAVDAAGNIGRQGHLITFDRNGNRTSDTSWSADRVAIAPGQQAITGYAADGAALYASTAVASTRGEGLSTEQYRYDALDRLQSVQRDGIQVDLRLFDGASRVVQSGPTATVPPALASLVADALAASPASSRDIRINRYDANGRMLHQKLLTAQGAARSDTSWDTAETVGPAFSVQRAEGYDAAGNARGYAVANWEGDGGTKRYTTTLGRQEGYFAQATTGWSTQLVQPGASTQQYDANGFLVGYVDSSQPGNNRSFVNDGAGRALWVNQAGNVQRQLVVNGEVLGVYGVGVNPANPASGAASNPNFANLADFDFGYARISASYPNASPGAYQVRPGDTLQSIAQSAYGDGRLWFRIAEANGLASSTGLKVGQSLNIPSTVGTARNDGTTFRPYDPARMAGDMTPVMAMPSGTDGCGSAGQLLMVVVAVAVTIYTSGAAAGSGLFGGGVQAAASSAATAVGASTGTVAGNMAAGSAILAGAGGAGGLGAAMVGAAAGGLASQFVGLATGTIQSFDWRSVALSAVSAGVTHSVPLGMAGLAGPPGTVARAMVANGLTQGIGVIVGLQQRFDWRNVAAAGVGSFVGQIAKPMTLDVDSGSGALAARTLTSFAAGVATAIAKGGRITTQQVAIDAFGNALVEDLVPTSRSTPQEAFRSIELRRQNEESRMAALNMLIDRDCQITPAPQFSSLMSPAGSADLPMFSGQALPRVPDDFDRDIANRSVEFASIQPGPTMYGTGTASGHYYLIGQVGAAVGMDRDRLYRIMRYSQMPDQLSIVDAYRNGVRYMATEPGYAPREAGFKVMEAVHALNGRPTEENVLTFQRIISDYKDDDIVVGIALHALVDSIFHSYWHEEKGKFISYTSPGGHIRQLSYQDYISEDQALDATRQVMVALENVSGTRLTTSQKVATLNGVQSTVQEARALTAEQLESAGMFAFLRSPETRDINYRLITERFLGGAGALREGLLRPNEIEGPGGRNRFTYEFTVNQAIEFLSSGGVTASMTAGEKFLQASLAGIDRFIERYGYYANRQLPMSPFRSQELFDTQSWHAANLIVREVSNLGRKWSSSLMRWGTAVQLQVGPSLRN</sequence>
<dbReference type="InterPro" id="IPR031325">
    <property type="entry name" value="RHS_repeat"/>
</dbReference>
<dbReference type="InterPro" id="IPR036779">
    <property type="entry name" value="LysM_dom_sf"/>
</dbReference>
<dbReference type="InterPro" id="IPR050708">
    <property type="entry name" value="T6SS_VgrG/RHS"/>
</dbReference>
<dbReference type="Pfam" id="PF01476">
    <property type="entry name" value="LysM"/>
    <property type="match status" value="1"/>
</dbReference>
<dbReference type="Pfam" id="PF25023">
    <property type="entry name" value="TEN_YD-shell"/>
    <property type="match status" value="1"/>
</dbReference>
<reference evidence="3 4" key="1">
    <citation type="submission" date="2019-12" db="EMBL/GenBank/DDBJ databases">
        <authorList>
            <person name="Huq M.A."/>
        </authorList>
    </citation>
    <scope>NUCLEOTIDE SEQUENCE [LARGE SCALE GENOMIC DNA]</scope>
    <source>
        <strain evidence="3 4">MAH-25</strain>
    </source>
</reference>
<dbReference type="Pfam" id="PF05593">
    <property type="entry name" value="RHS_repeat"/>
    <property type="match status" value="1"/>
</dbReference>
<keyword evidence="4" id="KW-1185">Reference proteome</keyword>
<keyword evidence="1" id="KW-0677">Repeat</keyword>